<dbReference type="AlphaFoldDB" id="A0A7I4EXB8"/>
<dbReference type="EMBL" id="ABEU02000012">
    <property type="status" value="NOT_ANNOTATED_CDS"/>
    <property type="molecule type" value="Genomic_DNA"/>
</dbReference>
<protein>
    <recommendedName>
        <fullName evidence="3">Integrase catalytic domain-containing protein</fullName>
    </recommendedName>
</protein>
<dbReference type="Proteomes" id="UP000006727">
    <property type="component" value="Chromosome 12"/>
</dbReference>
<proteinExistence type="predicted"/>
<sequence length="45" mass="5528">MLVENPNKRIECLQTDCRGKYMSKEFWNYYKQQGIRKELIPIYSL</sequence>
<organism evidence="1 2">
    <name type="scientific">Physcomitrium patens</name>
    <name type="common">Spreading-leaved earth moss</name>
    <name type="synonym">Physcomitrella patens</name>
    <dbReference type="NCBI Taxonomy" id="3218"/>
    <lineage>
        <taxon>Eukaryota</taxon>
        <taxon>Viridiplantae</taxon>
        <taxon>Streptophyta</taxon>
        <taxon>Embryophyta</taxon>
        <taxon>Bryophyta</taxon>
        <taxon>Bryophytina</taxon>
        <taxon>Bryopsida</taxon>
        <taxon>Funariidae</taxon>
        <taxon>Funariales</taxon>
        <taxon>Funariaceae</taxon>
        <taxon>Physcomitrium</taxon>
    </lineage>
</organism>
<evidence type="ECO:0000313" key="1">
    <source>
        <dbReference type="EnsemblPlants" id="PAC:32973423.CDS.1"/>
    </source>
</evidence>
<reference evidence="1 2" key="1">
    <citation type="journal article" date="2008" name="Science">
        <title>The Physcomitrella genome reveals evolutionary insights into the conquest of land by plants.</title>
        <authorList>
            <person name="Rensing S."/>
            <person name="Lang D."/>
            <person name="Zimmer A."/>
            <person name="Terry A."/>
            <person name="Salamov A."/>
            <person name="Shapiro H."/>
            <person name="Nishiyama T."/>
            <person name="Perroud P.-F."/>
            <person name="Lindquist E."/>
            <person name="Kamisugi Y."/>
            <person name="Tanahashi T."/>
            <person name="Sakakibara K."/>
            <person name="Fujita T."/>
            <person name="Oishi K."/>
            <person name="Shin-I T."/>
            <person name="Kuroki Y."/>
            <person name="Toyoda A."/>
            <person name="Suzuki Y."/>
            <person name="Hashimoto A."/>
            <person name="Yamaguchi K."/>
            <person name="Sugano A."/>
            <person name="Kohara Y."/>
            <person name="Fujiyama A."/>
            <person name="Anterola A."/>
            <person name="Aoki S."/>
            <person name="Ashton N."/>
            <person name="Barbazuk W.B."/>
            <person name="Barker E."/>
            <person name="Bennetzen J."/>
            <person name="Bezanilla M."/>
            <person name="Blankenship R."/>
            <person name="Cho S.H."/>
            <person name="Dutcher S."/>
            <person name="Estelle M."/>
            <person name="Fawcett J.A."/>
            <person name="Gundlach H."/>
            <person name="Hanada K."/>
            <person name="Heyl A."/>
            <person name="Hicks K.A."/>
            <person name="Hugh J."/>
            <person name="Lohr M."/>
            <person name="Mayer K."/>
            <person name="Melkozernov A."/>
            <person name="Murata T."/>
            <person name="Nelson D."/>
            <person name="Pils B."/>
            <person name="Prigge M."/>
            <person name="Reiss B."/>
            <person name="Renner T."/>
            <person name="Rombauts S."/>
            <person name="Rushton P."/>
            <person name="Sanderfoot A."/>
            <person name="Schween G."/>
            <person name="Shiu S.-H."/>
            <person name="Stueber K."/>
            <person name="Theodoulou F.L."/>
            <person name="Tu H."/>
            <person name="Van de Peer Y."/>
            <person name="Verrier P.J."/>
            <person name="Waters E."/>
            <person name="Wood A."/>
            <person name="Yang L."/>
            <person name="Cove D."/>
            <person name="Cuming A."/>
            <person name="Hasebe M."/>
            <person name="Lucas S."/>
            <person name="Mishler D.B."/>
            <person name="Reski R."/>
            <person name="Grigoriev I."/>
            <person name="Quatrano R.S."/>
            <person name="Boore J.L."/>
        </authorList>
    </citation>
    <scope>NUCLEOTIDE SEQUENCE [LARGE SCALE GENOMIC DNA]</scope>
    <source>
        <strain evidence="1 2">cv. Gransden 2004</strain>
    </source>
</reference>
<evidence type="ECO:0000313" key="2">
    <source>
        <dbReference type="Proteomes" id="UP000006727"/>
    </source>
</evidence>
<reference evidence="1" key="3">
    <citation type="submission" date="2020-12" db="UniProtKB">
        <authorList>
            <consortium name="EnsemblPlants"/>
        </authorList>
    </citation>
    <scope>IDENTIFICATION</scope>
</reference>
<reference evidence="1 2" key="2">
    <citation type="journal article" date="2018" name="Plant J.">
        <title>The Physcomitrella patens chromosome-scale assembly reveals moss genome structure and evolution.</title>
        <authorList>
            <person name="Lang D."/>
            <person name="Ullrich K.K."/>
            <person name="Murat F."/>
            <person name="Fuchs J."/>
            <person name="Jenkins J."/>
            <person name="Haas F.B."/>
            <person name="Piednoel M."/>
            <person name="Gundlach H."/>
            <person name="Van Bel M."/>
            <person name="Meyberg R."/>
            <person name="Vives C."/>
            <person name="Morata J."/>
            <person name="Symeonidi A."/>
            <person name="Hiss M."/>
            <person name="Muchero W."/>
            <person name="Kamisugi Y."/>
            <person name="Saleh O."/>
            <person name="Blanc G."/>
            <person name="Decker E.L."/>
            <person name="van Gessel N."/>
            <person name="Grimwood J."/>
            <person name="Hayes R.D."/>
            <person name="Graham S.W."/>
            <person name="Gunter L.E."/>
            <person name="McDaniel S.F."/>
            <person name="Hoernstein S.N.W."/>
            <person name="Larsson A."/>
            <person name="Li F.W."/>
            <person name="Perroud P.F."/>
            <person name="Phillips J."/>
            <person name="Ranjan P."/>
            <person name="Rokshar D.S."/>
            <person name="Rothfels C.J."/>
            <person name="Schneider L."/>
            <person name="Shu S."/>
            <person name="Stevenson D.W."/>
            <person name="Thummler F."/>
            <person name="Tillich M."/>
            <person name="Villarreal Aguilar J.C."/>
            <person name="Widiez T."/>
            <person name="Wong G.K."/>
            <person name="Wymore A."/>
            <person name="Zhang Y."/>
            <person name="Zimmer A.D."/>
            <person name="Quatrano R.S."/>
            <person name="Mayer K.F.X."/>
            <person name="Goodstein D."/>
            <person name="Casacuberta J.M."/>
            <person name="Vandepoele K."/>
            <person name="Reski R."/>
            <person name="Cuming A.C."/>
            <person name="Tuskan G.A."/>
            <person name="Maumus F."/>
            <person name="Salse J."/>
            <person name="Schmutz J."/>
            <person name="Rensing S.A."/>
        </authorList>
    </citation>
    <scope>NUCLEOTIDE SEQUENCE [LARGE SCALE GENOMIC DNA]</scope>
    <source>
        <strain evidence="1 2">cv. Gransden 2004</strain>
    </source>
</reference>
<keyword evidence="2" id="KW-1185">Reference proteome</keyword>
<name>A0A7I4EXB8_PHYPA</name>
<dbReference type="Gramene" id="Pp3c12_11610V3.2">
    <property type="protein sequence ID" value="PAC:32973423.CDS.1"/>
    <property type="gene ID" value="Pp3c12_11610"/>
</dbReference>
<dbReference type="EnsemblPlants" id="Pp3c12_11610V3.2">
    <property type="protein sequence ID" value="PAC:32973423.CDS.1"/>
    <property type="gene ID" value="Pp3c12_11610"/>
</dbReference>
<accession>A0A7I4EXB8</accession>
<evidence type="ECO:0008006" key="3">
    <source>
        <dbReference type="Google" id="ProtNLM"/>
    </source>
</evidence>